<dbReference type="InterPro" id="IPR016181">
    <property type="entry name" value="Acyl_CoA_acyltransferase"/>
</dbReference>
<dbReference type="RefSeq" id="WP_073285797.1">
    <property type="nucleotide sequence ID" value="NZ_FRCP01000008.1"/>
</dbReference>
<dbReference type="SUPFAM" id="SSF55729">
    <property type="entry name" value="Acyl-CoA N-acyltransferases (Nat)"/>
    <property type="match status" value="1"/>
</dbReference>
<accession>A0A1M7HY62</accession>
<dbReference type="EMBL" id="FRCP01000008">
    <property type="protein sequence ID" value="SHM33273.1"/>
    <property type="molecule type" value="Genomic_DNA"/>
</dbReference>
<dbReference type="Proteomes" id="UP000184038">
    <property type="component" value="Unassembled WGS sequence"/>
</dbReference>
<keyword evidence="4" id="KW-0689">Ribosomal protein</keyword>
<dbReference type="PROSITE" id="PS51186">
    <property type="entry name" value="GNAT"/>
    <property type="match status" value="1"/>
</dbReference>
<evidence type="ECO:0000313" key="4">
    <source>
        <dbReference type="EMBL" id="SHM33273.1"/>
    </source>
</evidence>
<keyword evidence="5" id="KW-1185">Reference proteome</keyword>
<sequence length="135" mass="15677">MQIVYDTRKDLPCEELHELFMAVGWSDGTVTPLMLEKFNVPFINSTIVISAWAEEKLVGCVRVLSDRMFRSIIYDLAVMPEFQNQGIGKELLRRCRDVFPDSEWLVETKTATGFYEKIGFEPNKDVFLSIPCKWF</sequence>
<protein>
    <submittedName>
        <fullName evidence="4">Ribosomal protein S18 acetylase RimI</fullName>
    </submittedName>
</protein>
<evidence type="ECO:0000259" key="3">
    <source>
        <dbReference type="PROSITE" id="PS51186"/>
    </source>
</evidence>
<dbReference type="Pfam" id="PF13508">
    <property type="entry name" value="Acetyltransf_7"/>
    <property type="match status" value="1"/>
</dbReference>
<dbReference type="PANTHER" id="PTHR43626">
    <property type="entry name" value="ACYL-COA N-ACYLTRANSFERASE"/>
    <property type="match status" value="1"/>
</dbReference>
<dbReference type="CDD" id="cd04301">
    <property type="entry name" value="NAT_SF"/>
    <property type="match status" value="1"/>
</dbReference>
<reference evidence="4 5" key="1">
    <citation type="submission" date="2016-11" db="EMBL/GenBank/DDBJ databases">
        <authorList>
            <person name="Jaros S."/>
            <person name="Januszkiewicz K."/>
            <person name="Wedrychowicz H."/>
        </authorList>
    </citation>
    <scope>NUCLEOTIDE SEQUENCE [LARGE SCALE GENOMIC DNA]</scope>
    <source>
        <strain evidence="4 5">DSM 15930</strain>
    </source>
</reference>
<evidence type="ECO:0000256" key="1">
    <source>
        <dbReference type="ARBA" id="ARBA00022679"/>
    </source>
</evidence>
<dbReference type="InterPro" id="IPR000182">
    <property type="entry name" value="GNAT_dom"/>
</dbReference>
<dbReference type="GO" id="GO:0005840">
    <property type="term" value="C:ribosome"/>
    <property type="evidence" value="ECO:0007669"/>
    <property type="project" value="UniProtKB-KW"/>
</dbReference>
<proteinExistence type="predicted"/>
<dbReference type="OrthoDB" id="9796032at2"/>
<feature type="domain" description="N-acetyltransferase" evidence="3">
    <location>
        <begin position="1"/>
        <end position="135"/>
    </location>
</feature>
<dbReference type="GO" id="GO:0008080">
    <property type="term" value="F:N-acetyltransferase activity"/>
    <property type="evidence" value="ECO:0007669"/>
    <property type="project" value="InterPro"/>
</dbReference>
<name>A0A1M7HY62_9FIRM</name>
<gene>
    <name evidence="4" type="ORF">SAMN02746066_01646</name>
</gene>
<dbReference type="GO" id="GO:0005737">
    <property type="term" value="C:cytoplasm"/>
    <property type="evidence" value="ECO:0007669"/>
    <property type="project" value="TreeGrafter"/>
</dbReference>
<organism evidence="4 5">
    <name type="scientific">Anaerosporobacter mobilis DSM 15930</name>
    <dbReference type="NCBI Taxonomy" id="1120996"/>
    <lineage>
        <taxon>Bacteria</taxon>
        <taxon>Bacillati</taxon>
        <taxon>Bacillota</taxon>
        <taxon>Clostridia</taxon>
        <taxon>Lachnospirales</taxon>
        <taxon>Lachnospiraceae</taxon>
        <taxon>Anaerosporobacter</taxon>
    </lineage>
</organism>
<evidence type="ECO:0000313" key="5">
    <source>
        <dbReference type="Proteomes" id="UP000184038"/>
    </source>
</evidence>
<keyword evidence="1" id="KW-0808">Transferase</keyword>
<keyword evidence="4" id="KW-0687">Ribonucleoprotein</keyword>
<dbReference type="InterPro" id="IPR045039">
    <property type="entry name" value="NSI-like"/>
</dbReference>
<dbReference type="PANTHER" id="PTHR43626:SF4">
    <property type="entry name" value="GCN5-RELATED N-ACETYLTRANSFERASE 2, CHLOROPLASTIC"/>
    <property type="match status" value="1"/>
</dbReference>
<evidence type="ECO:0000256" key="2">
    <source>
        <dbReference type="ARBA" id="ARBA00023315"/>
    </source>
</evidence>
<dbReference type="Gene3D" id="3.40.630.30">
    <property type="match status" value="1"/>
</dbReference>
<keyword evidence="2" id="KW-0012">Acyltransferase</keyword>
<dbReference type="AlphaFoldDB" id="A0A1M7HY62"/>